<dbReference type="GO" id="GO:0004146">
    <property type="term" value="F:dihydrofolate reductase activity"/>
    <property type="evidence" value="ECO:0007669"/>
    <property type="project" value="UniProtKB-EC"/>
</dbReference>
<sequence length="164" mass="18694">MIISIITAMDENRVIGLNNGLPWKLPSDMKWFRHHTMGKAIVMGRKTFESFGAKPLPKRQNIIVSHNENYVADGCDVVTSIEAALSVVKNTDEVMIIGGASFYAQTLELANRLYLTTVHTVVSGDAWFPEFDLNDWQVNFEERHEVDEKNPLAHTFRILERQSF</sequence>
<dbReference type="GO" id="GO:0006730">
    <property type="term" value="P:one-carbon metabolic process"/>
    <property type="evidence" value="ECO:0007669"/>
    <property type="project" value="UniProtKB-KW"/>
</dbReference>
<keyword evidence="3" id="KW-0554">One-carbon metabolism</keyword>
<dbReference type="CDD" id="cd00209">
    <property type="entry name" value="DHFR"/>
    <property type="match status" value="1"/>
</dbReference>
<dbReference type="EC" id="1.5.1.3" evidence="2"/>
<evidence type="ECO:0000313" key="7">
    <source>
        <dbReference type="EMBL" id="VAX01321.1"/>
    </source>
</evidence>
<proteinExistence type="predicted"/>
<dbReference type="AlphaFoldDB" id="A0A3B1AI02"/>
<dbReference type="EMBL" id="UOFS01000048">
    <property type="protein sequence ID" value="VAX01321.1"/>
    <property type="molecule type" value="Genomic_DNA"/>
</dbReference>
<accession>A0A3B1AI02</accession>
<evidence type="ECO:0000259" key="6">
    <source>
        <dbReference type="PROSITE" id="PS51330"/>
    </source>
</evidence>
<dbReference type="InterPro" id="IPR001796">
    <property type="entry name" value="DHFR_dom"/>
</dbReference>
<protein>
    <recommendedName>
        <fullName evidence="2">dihydrofolate reductase</fullName>
        <ecNumber evidence="2">1.5.1.3</ecNumber>
    </recommendedName>
</protein>
<dbReference type="PANTHER" id="PTHR48069:SF3">
    <property type="entry name" value="DIHYDROFOLATE REDUCTASE"/>
    <property type="match status" value="1"/>
</dbReference>
<dbReference type="FunFam" id="3.40.430.10:FF:000001">
    <property type="entry name" value="Dihydrofolate reductase"/>
    <property type="match status" value="1"/>
</dbReference>
<dbReference type="PIRSF" id="PIRSF000194">
    <property type="entry name" value="DHFR"/>
    <property type="match status" value="1"/>
</dbReference>
<dbReference type="InterPro" id="IPR012259">
    <property type="entry name" value="DHFR"/>
</dbReference>
<name>A0A3B1AI02_9ZZZZ</name>
<dbReference type="PROSITE" id="PS00075">
    <property type="entry name" value="DHFR_1"/>
    <property type="match status" value="1"/>
</dbReference>
<gene>
    <name evidence="7" type="ORF">MNBD_GAMMA22-3128</name>
</gene>
<dbReference type="GO" id="GO:0046452">
    <property type="term" value="P:dihydrofolate metabolic process"/>
    <property type="evidence" value="ECO:0007669"/>
    <property type="project" value="TreeGrafter"/>
</dbReference>
<evidence type="ECO:0000256" key="5">
    <source>
        <dbReference type="ARBA" id="ARBA00023002"/>
    </source>
</evidence>
<organism evidence="7">
    <name type="scientific">hydrothermal vent metagenome</name>
    <dbReference type="NCBI Taxonomy" id="652676"/>
    <lineage>
        <taxon>unclassified sequences</taxon>
        <taxon>metagenomes</taxon>
        <taxon>ecological metagenomes</taxon>
    </lineage>
</organism>
<dbReference type="Gene3D" id="3.40.430.10">
    <property type="entry name" value="Dihydrofolate Reductase, subunit A"/>
    <property type="match status" value="1"/>
</dbReference>
<dbReference type="GO" id="GO:0046654">
    <property type="term" value="P:tetrahydrofolate biosynthetic process"/>
    <property type="evidence" value="ECO:0007669"/>
    <property type="project" value="InterPro"/>
</dbReference>
<dbReference type="PANTHER" id="PTHR48069">
    <property type="entry name" value="DIHYDROFOLATE REDUCTASE"/>
    <property type="match status" value="1"/>
</dbReference>
<dbReference type="Pfam" id="PF00186">
    <property type="entry name" value="DHFR_1"/>
    <property type="match status" value="1"/>
</dbReference>
<dbReference type="GO" id="GO:0005829">
    <property type="term" value="C:cytosol"/>
    <property type="evidence" value="ECO:0007669"/>
    <property type="project" value="TreeGrafter"/>
</dbReference>
<dbReference type="InterPro" id="IPR017925">
    <property type="entry name" value="DHFR_CS"/>
</dbReference>
<dbReference type="SUPFAM" id="SSF53597">
    <property type="entry name" value="Dihydrofolate reductase-like"/>
    <property type="match status" value="1"/>
</dbReference>
<feature type="domain" description="DHFR" evidence="6">
    <location>
        <begin position="2"/>
        <end position="161"/>
    </location>
</feature>
<reference evidence="7" key="1">
    <citation type="submission" date="2018-06" db="EMBL/GenBank/DDBJ databases">
        <authorList>
            <person name="Zhirakovskaya E."/>
        </authorList>
    </citation>
    <scope>NUCLEOTIDE SEQUENCE</scope>
</reference>
<evidence type="ECO:0000256" key="1">
    <source>
        <dbReference type="ARBA" id="ARBA00004903"/>
    </source>
</evidence>
<dbReference type="GO" id="GO:0046655">
    <property type="term" value="P:folic acid metabolic process"/>
    <property type="evidence" value="ECO:0007669"/>
    <property type="project" value="TreeGrafter"/>
</dbReference>
<comment type="pathway">
    <text evidence="1">Cofactor biosynthesis; tetrahydrofolate biosynthesis; 5,6,7,8-tetrahydrofolate from 7,8-dihydrofolate: step 1/1.</text>
</comment>
<dbReference type="PRINTS" id="PR00070">
    <property type="entry name" value="DHFR"/>
</dbReference>
<evidence type="ECO:0000256" key="3">
    <source>
        <dbReference type="ARBA" id="ARBA00022563"/>
    </source>
</evidence>
<dbReference type="InterPro" id="IPR024072">
    <property type="entry name" value="DHFR-like_dom_sf"/>
</dbReference>
<keyword evidence="5 7" id="KW-0560">Oxidoreductase</keyword>
<dbReference type="GO" id="GO:0050661">
    <property type="term" value="F:NADP binding"/>
    <property type="evidence" value="ECO:0007669"/>
    <property type="project" value="InterPro"/>
</dbReference>
<evidence type="ECO:0000256" key="2">
    <source>
        <dbReference type="ARBA" id="ARBA00012856"/>
    </source>
</evidence>
<dbReference type="PROSITE" id="PS51330">
    <property type="entry name" value="DHFR_2"/>
    <property type="match status" value="1"/>
</dbReference>
<dbReference type="GO" id="GO:0043168">
    <property type="term" value="F:anion binding"/>
    <property type="evidence" value="ECO:0007669"/>
    <property type="project" value="UniProtKB-ARBA"/>
</dbReference>
<evidence type="ECO:0000256" key="4">
    <source>
        <dbReference type="ARBA" id="ARBA00022857"/>
    </source>
</evidence>
<dbReference type="NCBIfam" id="NF008037">
    <property type="entry name" value="PRK10769.1"/>
    <property type="match status" value="1"/>
</dbReference>
<keyword evidence="4" id="KW-0521">NADP</keyword>